<dbReference type="AlphaFoldDB" id="A0A081BK75"/>
<comment type="similarity">
    <text evidence="1 5">Belongs to the flavin oxidoreductase frp family.</text>
</comment>
<evidence type="ECO:0000256" key="3">
    <source>
        <dbReference type="ARBA" id="ARBA00022643"/>
    </source>
</evidence>
<gene>
    <name evidence="7" type="ORF">LOSG293_300140</name>
</gene>
<evidence type="ECO:0000256" key="2">
    <source>
        <dbReference type="ARBA" id="ARBA00022630"/>
    </source>
</evidence>
<dbReference type="GO" id="GO:0016491">
    <property type="term" value="F:oxidoreductase activity"/>
    <property type="evidence" value="ECO:0007669"/>
    <property type="project" value="UniProtKB-UniRule"/>
</dbReference>
<dbReference type="PANTHER" id="PTHR43425:SF3">
    <property type="entry name" value="NADPH-DEPENDENT OXIDOREDUCTASE"/>
    <property type="match status" value="1"/>
</dbReference>
<protein>
    <submittedName>
        <fullName evidence="7">Nitroreductase</fullName>
    </submittedName>
</protein>
<accession>A0A081BK75</accession>
<keyword evidence="3 5" id="KW-0288">FMN</keyword>
<evidence type="ECO:0000259" key="6">
    <source>
        <dbReference type="Pfam" id="PF00881"/>
    </source>
</evidence>
<dbReference type="PIRSF" id="PIRSF005426">
    <property type="entry name" value="Frp"/>
    <property type="match status" value="1"/>
</dbReference>
<organism evidence="7 8">
    <name type="scientific">Secundilactobacillus oryzae JCM 18671</name>
    <dbReference type="NCBI Taxonomy" id="1291743"/>
    <lineage>
        <taxon>Bacteria</taxon>
        <taxon>Bacillati</taxon>
        <taxon>Bacillota</taxon>
        <taxon>Bacilli</taxon>
        <taxon>Lactobacillales</taxon>
        <taxon>Lactobacillaceae</taxon>
        <taxon>Secundilactobacillus</taxon>
    </lineage>
</organism>
<dbReference type="SUPFAM" id="SSF55469">
    <property type="entry name" value="FMN-dependent nitroreductase-like"/>
    <property type="match status" value="1"/>
</dbReference>
<reference evidence="7" key="1">
    <citation type="journal article" date="2014" name="Genome Announc.">
        <title>Draft Genome Sequence of Lactobacillus oryzae Strain SG293T.</title>
        <authorList>
            <person name="Tanizawa Y."/>
            <person name="Fujisawa T."/>
            <person name="Mochizuki T."/>
            <person name="Kaminuma E."/>
            <person name="Nakamura Y."/>
            <person name="Tohno M."/>
        </authorList>
    </citation>
    <scope>NUCLEOTIDE SEQUENCE [LARGE SCALE GENOMIC DNA]</scope>
    <source>
        <strain evidence="7">SG293</strain>
    </source>
</reference>
<evidence type="ECO:0000256" key="5">
    <source>
        <dbReference type="PIRNR" id="PIRNR005426"/>
    </source>
</evidence>
<evidence type="ECO:0000256" key="1">
    <source>
        <dbReference type="ARBA" id="ARBA00008366"/>
    </source>
</evidence>
<evidence type="ECO:0000313" key="8">
    <source>
        <dbReference type="Proteomes" id="UP000028700"/>
    </source>
</evidence>
<dbReference type="Pfam" id="PF00881">
    <property type="entry name" value="Nitroreductase"/>
    <property type="match status" value="1"/>
</dbReference>
<feature type="domain" description="Nitroreductase" evidence="6">
    <location>
        <begin position="10"/>
        <end position="164"/>
    </location>
</feature>
<keyword evidence="8" id="KW-1185">Reference proteome</keyword>
<dbReference type="eggNOG" id="COG0778">
    <property type="taxonomic scope" value="Bacteria"/>
</dbReference>
<proteinExistence type="inferred from homology"/>
<evidence type="ECO:0000313" key="7">
    <source>
        <dbReference type="EMBL" id="GAK48443.1"/>
    </source>
</evidence>
<comment type="caution">
    <text evidence="7">The sequence shown here is derived from an EMBL/GenBank/DDBJ whole genome shotgun (WGS) entry which is preliminary data.</text>
</comment>
<keyword evidence="4 5" id="KW-0560">Oxidoreductase</keyword>
<dbReference type="STRING" id="1291743.LOSG293_300140"/>
<dbReference type="Proteomes" id="UP000028700">
    <property type="component" value="Unassembled WGS sequence"/>
</dbReference>
<evidence type="ECO:0000256" key="4">
    <source>
        <dbReference type="ARBA" id="ARBA00023002"/>
    </source>
</evidence>
<dbReference type="RefSeq" id="WP_235786832.1">
    <property type="nucleotide sequence ID" value="NZ_BBAZ01000029.1"/>
</dbReference>
<dbReference type="InterPro" id="IPR016446">
    <property type="entry name" value="Flavin_OxRdtase_Frp"/>
</dbReference>
<dbReference type="InterPro" id="IPR029479">
    <property type="entry name" value="Nitroreductase"/>
</dbReference>
<name>A0A081BK75_9LACO</name>
<dbReference type="EMBL" id="BBJM01000030">
    <property type="protein sequence ID" value="GAK48443.1"/>
    <property type="molecule type" value="Genomic_DNA"/>
</dbReference>
<sequence>MTNFTMNQLTNHKSIRSFTNEKLTEAEINSLVSAAQHASTSTFSQQYSIISVTDAKQKQILGEISGHHWLENSGHFFLMVVDQYRNLQLADQAGAKPDVLGTTDKFLAGVMDAAIATESIMVAAESMGLGGTIMGSILNDSKRVIDTFKLPQLTFPILGIALGHPAATPSLKPRLPEALMHFDGQYALPADFETQMADYDIVLQDYYHYRDSNTRDENFSHHIVKELSRDPRLRAELKSVIEAQGFMADFKEIN</sequence>
<dbReference type="InterPro" id="IPR000415">
    <property type="entry name" value="Nitroreductase-like"/>
</dbReference>
<dbReference type="Gene3D" id="3.40.109.10">
    <property type="entry name" value="NADH Oxidase"/>
    <property type="match status" value="1"/>
</dbReference>
<dbReference type="PANTHER" id="PTHR43425">
    <property type="entry name" value="OXYGEN-INSENSITIVE NADPH NITROREDUCTASE"/>
    <property type="match status" value="1"/>
</dbReference>
<keyword evidence="2 5" id="KW-0285">Flavoprotein</keyword>
<keyword evidence="5" id="KW-0521">NADP</keyword>